<comment type="caution">
    <text evidence="2">The sequence shown here is derived from an EMBL/GenBank/DDBJ whole genome shotgun (WGS) entry which is preliminary data.</text>
</comment>
<feature type="domain" description="BTB" evidence="1">
    <location>
        <begin position="7"/>
        <end position="82"/>
    </location>
</feature>
<organism evidence="2 3">
    <name type="scientific">Lasiosphaeris hirsuta</name>
    <dbReference type="NCBI Taxonomy" id="260670"/>
    <lineage>
        <taxon>Eukaryota</taxon>
        <taxon>Fungi</taxon>
        <taxon>Dikarya</taxon>
        <taxon>Ascomycota</taxon>
        <taxon>Pezizomycotina</taxon>
        <taxon>Sordariomycetes</taxon>
        <taxon>Sordariomycetidae</taxon>
        <taxon>Sordariales</taxon>
        <taxon>Lasiosphaeriaceae</taxon>
        <taxon>Lasiosphaeris</taxon>
    </lineage>
</organism>
<gene>
    <name evidence="2" type="ORF">B0H67DRAFT_483217</name>
</gene>
<dbReference type="EMBL" id="JAUKUA010000002">
    <property type="protein sequence ID" value="KAK0725085.1"/>
    <property type="molecule type" value="Genomic_DNA"/>
</dbReference>
<evidence type="ECO:0000313" key="3">
    <source>
        <dbReference type="Proteomes" id="UP001172102"/>
    </source>
</evidence>
<proteinExistence type="predicted"/>
<name>A0AA40AZX7_9PEZI</name>
<keyword evidence="3" id="KW-1185">Reference proteome</keyword>
<dbReference type="AlphaFoldDB" id="A0AA40AZX7"/>
<sequence length="179" mass="19825">MDISPDGDVILVVGPQSARLRVHSRCLSSASKVFGAMFGPIWSEGRGLSQESPKEVRLEEDDATALRTICCVIHHRNDAVPKDISPPQVLQIAIAADKYDLGVALIYATIQWLQHKDNLSKTEMACLMTAAYIFGDMDMFVKGTLALIINYQGPYLELLGNEAIHEHLPHKTICESRHL</sequence>
<dbReference type="Gene3D" id="3.30.710.10">
    <property type="entry name" value="Potassium Channel Kv1.1, Chain A"/>
    <property type="match status" value="1"/>
</dbReference>
<dbReference type="InterPro" id="IPR000210">
    <property type="entry name" value="BTB/POZ_dom"/>
</dbReference>
<evidence type="ECO:0000313" key="2">
    <source>
        <dbReference type="EMBL" id="KAK0725085.1"/>
    </source>
</evidence>
<dbReference type="Proteomes" id="UP001172102">
    <property type="component" value="Unassembled WGS sequence"/>
</dbReference>
<dbReference type="InterPro" id="IPR011333">
    <property type="entry name" value="SKP1/BTB/POZ_sf"/>
</dbReference>
<dbReference type="PROSITE" id="PS50097">
    <property type="entry name" value="BTB"/>
    <property type="match status" value="1"/>
</dbReference>
<dbReference type="SUPFAM" id="SSF54695">
    <property type="entry name" value="POZ domain"/>
    <property type="match status" value="1"/>
</dbReference>
<evidence type="ECO:0000259" key="1">
    <source>
        <dbReference type="PROSITE" id="PS50097"/>
    </source>
</evidence>
<protein>
    <submittedName>
        <fullName evidence="2">Btb/poz-like protein</fullName>
    </submittedName>
</protein>
<accession>A0AA40AZX7</accession>
<dbReference type="Pfam" id="PF00651">
    <property type="entry name" value="BTB"/>
    <property type="match status" value="1"/>
</dbReference>
<reference evidence="2" key="1">
    <citation type="submission" date="2023-06" db="EMBL/GenBank/DDBJ databases">
        <title>Genome-scale phylogeny and comparative genomics of the fungal order Sordariales.</title>
        <authorList>
            <consortium name="Lawrence Berkeley National Laboratory"/>
            <person name="Hensen N."/>
            <person name="Bonometti L."/>
            <person name="Westerberg I."/>
            <person name="Brannstrom I.O."/>
            <person name="Guillou S."/>
            <person name="Cros-Aarteil S."/>
            <person name="Calhoun S."/>
            <person name="Haridas S."/>
            <person name="Kuo A."/>
            <person name="Mondo S."/>
            <person name="Pangilinan J."/>
            <person name="Riley R."/>
            <person name="Labutti K."/>
            <person name="Andreopoulos B."/>
            <person name="Lipzen A."/>
            <person name="Chen C."/>
            <person name="Yanf M."/>
            <person name="Daum C."/>
            <person name="Ng V."/>
            <person name="Clum A."/>
            <person name="Steindorff A."/>
            <person name="Ohm R."/>
            <person name="Martin F."/>
            <person name="Silar P."/>
            <person name="Natvig D."/>
            <person name="Lalanne C."/>
            <person name="Gautier V."/>
            <person name="Ament-Velasquez S.L."/>
            <person name="Kruys A."/>
            <person name="Hutchinson M.I."/>
            <person name="Powell A.J."/>
            <person name="Barry K."/>
            <person name="Miller A.N."/>
            <person name="Grigoriev I.V."/>
            <person name="Debuchy R."/>
            <person name="Gladieux P."/>
            <person name="Thoren M.H."/>
            <person name="Johannesson H."/>
        </authorList>
    </citation>
    <scope>NUCLEOTIDE SEQUENCE</scope>
    <source>
        <strain evidence="2">SMH4607-1</strain>
    </source>
</reference>